<dbReference type="GO" id="GO:0005802">
    <property type="term" value="C:trans-Golgi network"/>
    <property type="evidence" value="ECO:0007669"/>
    <property type="project" value="TreeGrafter"/>
</dbReference>
<dbReference type="PANTHER" id="PTHR10108:SF1077">
    <property type="entry name" value="METHYLTRANSFERASE PMT27-RELATED"/>
    <property type="match status" value="1"/>
</dbReference>
<feature type="compositionally biased region" description="Basic and acidic residues" evidence="10">
    <location>
        <begin position="306"/>
        <end position="317"/>
    </location>
</feature>
<feature type="compositionally biased region" description="Low complexity" evidence="10">
    <location>
        <begin position="175"/>
        <end position="188"/>
    </location>
</feature>
<evidence type="ECO:0000256" key="1">
    <source>
        <dbReference type="ARBA" id="ARBA00008361"/>
    </source>
</evidence>
<keyword evidence="6 11" id="KW-1133">Transmembrane helix</keyword>
<dbReference type="FunFam" id="3.40.50.150:FF:000084">
    <property type="entry name" value="probable methyltransferase PMT23"/>
    <property type="match status" value="1"/>
</dbReference>
<keyword evidence="3" id="KW-0808">Transferase</keyword>
<evidence type="ECO:0000313" key="12">
    <source>
        <dbReference type="EMBL" id="KAH8503673.1"/>
    </source>
</evidence>
<dbReference type="InterPro" id="IPR029063">
    <property type="entry name" value="SAM-dependent_MTases_sf"/>
</dbReference>
<dbReference type="GO" id="GO:0005768">
    <property type="term" value="C:endosome"/>
    <property type="evidence" value="ECO:0007669"/>
    <property type="project" value="TreeGrafter"/>
</dbReference>
<feature type="region of interest" description="Disordered" evidence="10">
    <location>
        <begin position="68"/>
        <end position="509"/>
    </location>
</feature>
<gene>
    <name evidence="12" type="ORF">H0E87_014806</name>
</gene>
<dbReference type="GO" id="GO:0008168">
    <property type="term" value="F:methyltransferase activity"/>
    <property type="evidence" value="ECO:0007669"/>
    <property type="project" value="UniProtKB-KW"/>
</dbReference>
<dbReference type="PANTHER" id="PTHR10108">
    <property type="entry name" value="SAM-DEPENDENT METHYLTRANSFERASE"/>
    <property type="match status" value="1"/>
</dbReference>
<sequence length="1040" mass="118284">MARLRSSKRNSSSRSYTSTLTTIAFIALCAIGVWMLTSNPKITPQTTTHVTKPVITTTTDIAADADVSISNEVEHTETRSKKDTHVYEDNPGDLPDDAIKSDELKSNDDTDNKEESNYGKQETDGGDSKADQESSSQDLKGEGSGEEQQKQEERQNQVSEESSHTQNRQADHQTSQESSQSEGSQEASVNQEQETNASQEQKTNVNQEQEQSTVSETDDSNSHGSINQNEEQDQAQEQQQQQQEDVENSSKDLQDSQNQESKEDQQQGSGLDENNQESDHNEKTYEEQQQEQRIEDTGGQNSSQESQKEVSEEDKKQRIQQQQQQKQDVEDSKDLQDSQNQESKEDEQQQGSGLNENNQESNQNEKPFEDQQQQDSTVINESNQESDQNEKTYDEQQQERRQEDTGVQDSSQESQNEASEEDQKQRIQQQQQQQQQQTHDQETEQESQVDSNTNQETKQEPSSGESAFPGGGNPGIPKESKESWSTQAAESENQKERRKEESDGNDSMYGYTWQLCNVTAGPDYIPCLDNEKALRQLHTTGHFEHRERHCPELGPTCLVSLPQGYKRPITWPQSRDKIWYHNVPHPKLAEVKGHQNWVKVTGEFLTFPGGGTQFIHGALHYIDFVQQAVPKIKWGKHTRVILDVGCGVASFGGYNFERDVLTMSFAPKDEHEAQVQFALERGIPAISAVMGSQRLPFPSRVFDLIHCARCRVPWHAEGGKLLLELNRLLRPGGYFVWSATPVYQKLQEDVEIWQAMSALTVSMCWELVTIKKDKLNGIGAAIYRKPTTNNCYDQRIKNSPPMCDNDDDANAAWYVPLQACMHRVPRSKSQRGGKWPEDWPERLQIPPYWLKSSQMGIYGKPAPQDFEADYEHWKHVVSNSYMKGLGISWSNVRNIMDMRAVYGGFAAALKDLKVWVFNVVNTDSPDTLPIIYERGLFGIYHDWCESFSTYPRTYDLLHADHLFSKLKKRCQLAPVLAEVDRIARPGGKLIVRDEPSAIEEVENLLKSLHWEVHLIFSKDQEGLLSAQKGEWRPQTYAAFT</sequence>
<feature type="compositionally biased region" description="Low complexity" evidence="10">
    <location>
        <begin position="355"/>
        <end position="365"/>
    </location>
</feature>
<keyword evidence="5" id="KW-0735">Signal-anchor</keyword>
<evidence type="ECO:0000256" key="4">
    <source>
        <dbReference type="ARBA" id="ARBA00022692"/>
    </source>
</evidence>
<feature type="compositionally biased region" description="Basic and acidic residues" evidence="10">
    <location>
        <begin position="139"/>
        <end position="155"/>
    </location>
</feature>
<feature type="compositionally biased region" description="Polar residues" evidence="10">
    <location>
        <begin position="158"/>
        <end position="168"/>
    </location>
</feature>
<dbReference type="GO" id="GO:0032259">
    <property type="term" value="P:methylation"/>
    <property type="evidence" value="ECO:0007669"/>
    <property type="project" value="UniProtKB-KW"/>
</dbReference>
<evidence type="ECO:0000256" key="6">
    <source>
        <dbReference type="ARBA" id="ARBA00022989"/>
    </source>
</evidence>
<feature type="compositionally biased region" description="Low complexity" evidence="10">
    <location>
        <begin position="426"/>
        <end position="438"/>
    </location>
</feature>
<dbReference type="AlphaFoldDB" id="A0A8T2YES6"/>
<feature type="compositionally biased region" description="Basic and acidic residues" evidence="10">
    <location>
        <begin position="277"/>
        <end position="296"/>
    </location>
</feature>
<keyword evidence="2" id="KW-0489">Methyltransferase</keyword>
<feature type="compositionally biased region" description="Basic and acidic residues" evidence="10">
    <location>
        <begin position="248"/>
        <end position="265"/>
    </location>
</feature>
<dbReference type="SUPFAM" id="SSF53335">
    <property type="entry name" value="S-adenosyl-L-methionine-dependent methyltransferases"/>
    <property type="match status" value="2"/>
</dbReference>
<evidence type="ECO:0008006" key="14">
    <source>
        <dbReference type="Google" id="ProtNLM"/>
    </source>
</evidence>
<keyword evidence="8" id="KW-0325">Glycoprotein</keyword>
<protein>
    <recommendedName>
        <fullName evidence="14">DUF248-1</fullName>
    </recommendedName>
</protein>
<proteinExistence type="inferred from homology"/>
<name>A0A8T2YES6_POPDE</name>
<feature type="compositionally biased region" description="Polar residues" evidence="10">
    <location>
        <begin position="449"/>
        <end position="465"/>
    </location>
</feature>
<feature type="compositionally biased region" description="Basic and acidic residues" evidence="10">
    <location>
        <begin position="72"/>
        <end position="88"/>
    </location>
</feature>
<evidence type="ECO:0000256" key="7">
    <source>
        <dbReference type="ARBA" id="ARBA00023136"/>
    </source>
</evidence>
<evidence type="ECO:0000256" key="9">
    <source>
        <dbReference type="ARBA" id="ARBA00060399"/>
    </source>
</evidence>
<dbReference type="EMBL" id="JACEGQ020000007">
    <property type="protein sequence ID" value="KAH8503673.1"/>
    <property type="molecule type" value="Genomic_DNA"/>
</dbReference>
<feature type="compositionally biased region" description="Basic and acidic residues" evidence="10">
    <location>
        <begin position="327"/>
        <end position="347"/>
    </location>
</feature>
<keyword evidence="13" id="KW-1185">Reference proteome</keyword>
<keyword evidence="4 11" id="KW-0812">Transmembrane</keyword>
<feature type="compositionally biased region" description="Basic and acidic residues" evidence="10">
    <location>
        <begin position="97"/>
        <end position="132"/>
    </location>
</feature>
<dbReference type="Gene3D" id="3.40.50.150">
    <property type="entry name" value="Vaccinia Virus protein VP39"/>
    <property type="match status" value="1"/>
</dbReference>
<dbReference type="Proteomes" id="UP000807159">
    <property type="component" value="Chromosome 7"/>
</dbReference>
<feature type="compositionally biased region" description="Basic and acidic residues" evidence="10">
    <location>
        <begin position="388"/>
        <end position="404"/>
    </location>
</feature>
<reference evidence="12" key="1">
    <citation type="journal article" date="2021" name="J. Hered.">
        <title>Genome Assembly of Salicaceae Populus deltoides (Eastern Cottonwood) I-69 Based on Nanopore Sequencing and Hi-C Technologies.</title>
        <authorList>
            <person name="Bai S."/>
            <person name="Wu H."/>
            <person name="Zhang J."/>
            <person name="Pan Z."/>
            <person name="Zhao W."/>
            <person name="Li Z."/>
            <person name="Tong C."/>
        </authorList>
    </citation>
    <scope>NUCLEOTIDE SEQUENCE</scope>
    <source>
        <tissue evidence="12">Leaf</tissue>
    </source>
</reference>
<feature type="transmembrane region" description="Helical" evidence="11">
    <location>
        <begin position="20"/>
        <end position="37"/>
    </location>
</feature>
<comment type="similarity">
    <text evidence="1">Belongs to the methyltransferase superfamily.</text>
</comment>
<keyword evidence="7 11" id="KW-0472">Membrane</keyword>
<organism evidence="12 13">
    <name type="scientific">Populus deltoides</name>
    <name type="common">Eastern poplar</name>
    <name type="synonym">Eastern cottonwood</name>
    <dbReference type="NCBI Taxonomy" id="3696"/>
    <lineage>
        <taxon>Eukaryota</taxon>
        <taxon>Viridiplantae</taxon>
        <taxon>Streptophyta</taxon>
        <taxon>Embryophyta</taxon>
        <taxon>Tracheophyta</taxon>
        <taxon>Spermatophyta</taxon>
        <taxon>Magnoliopsida</taxon>
        <taxon>eudicotyledons</taxon>
        <taxon>Gunneridae</taxon>
        <taxon>Pentapetalae</taxon>
        <taxon>rosids</taxon>
        <taxon>fabids</taxon>
        <taxon>Malpighiales</taxon>
        <taxon>Salicaceae</taxon>
        <taxon>Saliceae</taxon>
        <taxon>Populus</taxon>
    </lineage>
</organism>
<feature type="compositionally biased region" description="Basic and acidic residues" evidence="10">
    <location>
        <begin position="492"/>
        <end position="502"/>
    </location>
</feature>
<comment type="subcellular location">
    <subcellularLocation>
        <location evidence="9">Endomembrane system</location>
        <topology evidence="9">Single-pass type II membrane protein</topology>
    </subcellularLocation>
</comment>
<evidence type="ECO:0000256" key="11">
    <source>
        <dbReference type="SAM" id="Phobius"/>
    </source>
</evidence>
<dbReference type="Pfam" id="PF03141">
    <property type="entry name" value="Methyltransf_29"/>
    <property type="match status" value="1"/>
</dbReference>
<evidence type="ECO:0000313" key="13">
    <source>
        <dbReference type="Proteomes" id="UP000807159"/>
    </source>
</evidence>
<evidence type="ECO:0000256" key="10">
    <source>
        <dbReference type="SAM" id="MobiDB-lite"/>
    </source>
</evidence>
<dbReference type="InterPro" id="IPR004159">
    <property type="entry name" value="Put_SAM_MeTrfase"/>
</dbReference>
<evidence type="ECO:0000256" key="8">
    <source>
        <dbReference type="ARBA" id="ARBA00023180"/>
    </source>
</evidence>
<feature type="compositionally biased region" description="Polar residues" evidence="10">
    <location>
        <begin position="370"/>
        <end position="386"/>
    </location>
</feature>
<accession>A0A8T2YES6</accession>
<evidence type="ECO:0000256" key="3">
    <source>
        <dbReference type="ARBA" id="ARBA00022679"/>
    </source>
</evidence>
<feature type="compositionally biased region" description="Low complexity" evidence="10">
    <location>
        <begin position="408"/>
        <end position="417"/>
    </location>
</feature>
<evidence type="ECO:0000256" key="5">
    <source>
        <dbReference type="ARBA" id="ARBA00022968"/>
    </source>
</evidence>
<comment type="caution">
    <text evidence="12">The sequence shown here is derived from an EMBL/GenBank/DDBJ whole genome shotgun (WGS) entry which is preliminary data.</text>
</comment>
<feature type="compositionally biased region" description="Polar residues" evidence="10">
    <location>
        <begin position="189"/>
        <end position="215"/>
    </location>
</feature>
<evidence type="ECO:0000256" key="2">
    <source>
        <dbReference type="ARBA" id="ARBA00022603"/>
    </source>
</evidence>